<sequence length="41" mass="4816">MLTRYYKYEEKLCYTVTINEGISKAKGEYILILNANIRKGN</sequence>
<evidence type="ECO:0000313" key="2">
    <source>
        <dbReference type="Proteomes" id="UP000001404"/>
    </source>
</evidence>
<dbReference type="EMBL" id="CP001731">
    <property type="protein sequence ID" value="ADB86765.1"/>
    <property type="molecule type" value="Genomic_DNA"/>
</dbReference>
<name>D2PJ12_SACI9</name>
<proteinExistence type="predicted"/>
<evidence type="ECO:0000313" key="1">
    <source>
        <dbReference type="EMBL" id="ADB86765.1"/>
    </source>
</evidence>
<reference evidence="2" key="1">
    <citation type="journal article" date="2009" name="Proc. Natl. Acad. Sci. U.S.A.">
        <title>Biogeography of the Sulfolobus islandicus pan-genome.</title>
        <authorList>
            <person name="Reno M.L."/>
            <person name="Held N.L."/>
            <person name="Fields C.J."/>
            <person name="Burke P.V."/>
            <person name="Whitaker R.J."/>
        </authorList>
    </citation>
    <scope>NUCLEOTIDE SEQUENCE [LARGE SCALE GENOMIC DNA]</scope>
    <source>
        <strain evidence="2">L.D.8.5 / Lassen #2</strain>
    </source>
</reference>
<dbReference type="Proteomes" id="UP000001404">
    <property type="component" value="Chromosome"/>
</dbReference>
<organism evidence="1 2">
    <name type="scientific">Saccharolobus islandicus (strain L.D.8.5 / Lassen #2)</name>
    <name type="common">Sulfolobus islandicus</name>
    <dbReference type="NCBI Taxonomy" id="425944"/>
    <lineage>
        <taxon>Archaea</taxon>
        <taxon>Thermoproteota</taxon>
        <taxon>Thermoprotei</taxon>
        <taxon>Sulfolobales</taxon>
        <taxon>Sulfolobaceae</taxon>
        <taxon>Saccharolobus</taxon>
    </lineage>
</organism>
<dbReference type="KEGG" id="sii:LD85_1083"/>
<gene>
    <name evidence="1" type="ordered locus">LD85_1083</name>
</gene>
<dbReference type="HOGENOM" id="CLU_3263991_0_0_2"/>
<dbReference type="AlphaFoldDB" id="D2PJ12"/>
<protein>
    <submittedName>
        <fullName evidence="1">Uncharacterized protein</fullName>
    </submittedName>
</protein>
<accession>D2PJ12</accession>